<keyword evidence="3" id="KW-0012">Acyltransferase</keyword>
<evidence type="ECO:0000313" key="4">
    <source>
        <dbReference type="EMBL" id="SFV33393.1"/>
    </source>
</evidence>
<organism evidence="4 5">
    <name type="scientific">Hyphomicrobium facile</name>
    <dbReference type="NCBI Taxonomy" id="51670"/>
    <lineage>
        <taxon>Bacteria</taxon>
        <taxon>Pseudomonadati</taxon>
        <taxon>Pseudomonadota</taxon>
        <taxon>Alphaproteobacteria</taxon>
        <taxon>Hyphomicrobiales</taxon>
        <taxon>Hyphomicrobiaceae</taxon>
        <taxon>Hyphomicrobium</taxon>
    </lineage>
</organism>
<dbReference type="SUPFAM" id="SSF51161">
    <property type="entry name" value="Trimeric LpxA-like enzymes"/>
    <property type="match status" value="1"/>
</dbReference>
<dbReference type="EMBL" id="FPCH01000002">
    <property type="protein sequence ID" value="SFV33393.1"/>
    <property type="molecule type" value="Genomic_DNA"/>
</dbReference>
<protein>
    <submittedName>
        <fullName evidence="4">Maltose O-acetyltransferase</fullName>
    </submittedName>
</protein>
<dbReference type="RefSeq" id="WP_092867471.1">
    <property type="nucleotide sequence ID" value="NZ_FPCH01000002.1"/>
</dbReference>
<evidence type="ECO:0000313" key="5">
    <source>
        <dbReference type="Proteomes" id="UP000199423"/>
    </source>
</evidence>
<proteinExistence type="predicted"/>
<dbReference type="InterPro" id="IPR001451">
    <property type="entry name" value="Hexapep"/>
</dbReference>
<sequence length="198" mass="21603">MTPLPERILPEARKAIGKKKSATQLWDDALSLARARWHLRNATSVGERVRVWGRPVIRNEGSLIIDQRVSLISGAIPIQLTTEPDGRLEIGARTFMNYGCSILATKLVSIGPDCKVGMEVLMMDNDFHQVDPHKRWIRPSSAPIVLEENVWLGARVIVLSGVTIGANSVIAAGSVVTRDIPPRSFAAGQPARVIKSVA</sequence>
<name>A0A1I7NFL2_9HYPH</name>
<dbReference type="CDD" id="cd04647">
    <property type="entry name" value="LbH_MAT_like"/>
    <property type="match status" value="1"/>
</dbReference>
<dbReference type="STRING" id="51670.SAMN04488557_1963"/>
<dbReference type="PANTHER" id="PTHR23416:SF78">
    <property type="entry name" value="LIPOPOLYSACCHARIDE BIOSYNTHESIS O-ACETYL TRANSFERASE WBBJ-RELATED"/>
    <property type="match status" value="1"/>
</dbReference>
<dbReference type="InterPro" id="IPR018357">
    <property type="entry name" value="Hexapep_transf_CS"/>
</dbReference>
<evidence type="ECO:0000256" key="3">
    <source>
        <dbReference type="ARBA" id="ARBA00023315"/>
    </source>
</evidence>
<dbReference type="GO" id="GO:0016746">
    <property type="term" value="F:acyltransferase activity"/>
    <property type="evidence" value="ECO:0007669"/>
    <property type="project" value="UniProtKB-KW"/>
</dbReference>
<evidence type="ECO:0000256" key="2">
    <source>
        <dbReference type="ARBA" id="ARBA00022737"/>
    </source>
</evidence>
<keyword evidence="5" id="KW-1185">Reference proteome</keyword>
<dbReference type="Gene3D" id="2.160.10.10">
    <property type="entry name" value="Hexapeptide repeat proteins"/>
    <property type="match status" value="1"/>
</dbReference>
<dbReference type="Proteomes" id="UP000199423">
    <property type="component" value="Unassembled WGS sequence"/>
</dbReference>
<dbReference type="PANTHER" id="PTHR23416">
    <property type="entry name" value="SIALIC ACID SYNTHASE-RELATED"/>
    <property type="match status" value="1"/>
</dbReference>
<gene>
    <name evidence="4" type="ORF">SAMN04488557_1963</name>
</gene>
<dbReference type="PROSITE" id="PS00101">
    <property type="entry name" value="HEXAPEP_TRANSFERASES"/>
    <property type="match status" value="1"/>
</dbReference>
<reference evidence="5" key="1">
    <citation type="submission" date="2016-10" db="EMBL/GenBank/DDBJ databases">
        <authorList>
            <person name="Varghese N."/>
            <person name="Submissions S."/>
        </authorList>
    </citation>
    <scope>NUCLEOTIDE SEQUENCE [LARGE SCALE GENOMIC DNA]</scope>
    <source>
        <strain evidence="5">DSM 1565</strain>
    </source>
</reference>
<dbReference type="InterPro" id="IPR011004">
    <property type="entry name" value="Trimer_LpxA-like_sf"/>
</dbReference>
<dbReference type="InterPro" id="IPR051159">
    <property type="entry name" value="Hexapeptide_acetyltransf"/>
</dbReference>
<keyword evidence="2" id="KW-0677">Repeat</keyword>
<accession>A0A1I7NFL2</accession>
<dbReference type="Pfam" id="PF00132">
    <property type="entry name" value="Hexapep"/>
    <property type="match status" value="1"/>
</dbReference>
<keyword evidence="1 4" id="KW-0808">Transferase</keyword>
<dbReference type="OrthoDB" id="9815592at2"/>
<dbReference type="AlphaFoldDB" id="A0A1I7NFL2"/>
<evidence type="ECO:0000256" key="1">
    <source>
        <dbReference type="ARBA" id="ARBA00022679"/>
    </source>
</evidence>